<accession>A0A7H0S4N0</accession>
<keyword evidence="2" id="KW-1133">Transmembrane helix</keyword>
<evidence type="ECO:0000313" key="6">
    <source>
        <dbReference type="EMBL" id="QNQ79054.1"/>
    </source>
</evidence>
<evidence type="ECO:0000259" key="4">
    <source>
        <dbReference type="Pfam" id="PF01108"/>
    </source>
</evidence>
<gene>
    <name evidence="6" type="primary">gc-il22ra1</name>
</gene>
<keyword evidence="2" id="KW-0472">Membrane</keyword>
<reference evidence="6" key="1">
    <citation type="submission" date="2019-11" db="EMBL/GenBank/DDBJ databases">
        <authorList>
            <person name="Yang Y."/>
            <person name="Zou J."/>
        </authorList>
    </citation>
    <scope>NUCLEOTIDE SEQUENCE</scope>
</reference>
<keyword evidence="2" id="KW-0812">Transmembrane</keyword>
<dbReference type="GO" id="GO:0004896">
    <property type="term" value="F:cytokine receptor activity"/>
    <property type="evidence" value="ECO:0007669"/>
    <property type="project" value="TreeGrafter"/>
</dbReference>
<dbReference type="SUPFAM" id="SSF49265">
    <property type="entry name" value="Fibronectin type III"/>
    <property type="match status" value="2"/>
</dbReference>
<dbReference type="PANTHER" id="PTHR20859">
    <property type="entry name" value="INTERFERON/INTERLEUKIN RECEPTOR"/>
    <property type="match status" value="1"/>
</dbReference>
<feature type="transmembrane region" description="Helical" evidence="2">
    <location>
        <begin position="222"/>
        <end position="249"/>
    </location>
</feature>
<dbReference type="InterPro" id="IPR015373">
    <property type="entry name" value="Interferon/interleukin_rcp_dom"/>
</dbReference>
<organism evidence="6">
    <name type="scientific">Ctenopharyngodon idella</name>
    <name type="common">Grass carp</name>
    <name type="synonym">Leuciscus idella</name>
    <dbReference type="NCBI Taxonomy" id="7959"/>
    <lineage>
        <taxon>Eukaryota</taxon>
        <taxon>Metazoa</taxon>
        <taxon>Chordata</taxon>
        <taxon>Craniata</taxon>
        <taxon>Vertebrata</taxon>
        <taxon>Euteleostomi</taxon>
        <taxon>Actinopterygii</taxon>
        <taxon>Neopterygii</taxon>
        <taxon>Teleostei</taxon>
        <taxon>Ostariophysi</taxon>
        <taxon>Cypriniformes</taxon>
        <taxon>Xenocyprididae</taxon>
        <taxon>Xenocypridinae</taxon>
        <taxon>Ctenopharyngodon</taxon>
    </lineage>
</organism>
<feature type="domain" description="Interferon/interleukin receptor" evidence="5">
    <location>
        <begin position="115"/>
        <end position="213"/>
    </location>
</feature>
<feature type="domain" description="Fibronectin type-III" evidence="4">
    <location>
        <begin position="9"/>
        <end position="90"/>
    </location>
</feature>
<evidence type="ECO:0000256" key="1">
    <source>
        <dbReference type="SAM" id="MobiDB-lite"/>
    </source>
</evidence>
<sequence>MWPLRAAIFLLCCAGCWCQSCNLTKAYFKSKNFFSVLHWDAVDIPGQTVLYSVQYNLYGNSYQPVTWCQNISAPVCELTHVMSDVLTKLTIKCHAKITVDGQCVGEVKFAPFRQTTLAAPQLSVVSNKTHLNVTVSPPMIPWNHSIESIKSWGGVKYIVHLTHPKSMKGKVFENTSRSVFIWLAETDVQYCGDVVYTLTHPGWSNHSQSASFCVNVSAPNSWFHILMWPGLLALLLLISLPIMFCQLYVKRKRSLPKTLILSKNNSPPFYSNPRDDISKVKVWPGYDPLSIFPQQKSEIVDNVNAYASQEPYRCQQEVPVHDSAESSVHYSFCLPVQNSNKPSSNGRTEETSLDSTGSESVLIISDAVRSSETLVVPVRPTENGALQFHDSLFQFDTDLSSPAVAQVLEGLTGEQTPLLTDLIQKDSRCNSAYLPVHVSDIVTSNYRQNWLPGIPLEGKQDQRTYILRTDHLQNLTEPKEDFRDEEEPRVGVIILDRWALEMQGLSLSCN</sequence>
<dbReference type="Pfam" id="PF09294">
    <property type="entry name" value="Interfer-bind"/>
    <property type="match status" value="1"/>
</dbReference>
<name>A0A7H0S4N0_CTEID</name>
<protein>
    <submittedName>
        <fullName evidence="6">Interleukin-22 receptor 1</fullName>
    </submittedName>
</protein>
<evidence type="ECO:0000256" key="2">
    <source>
        <dbReference type="SAM" id="Phobius"/>
    </source>
</evidence>
<dbReference type="Gene3D" id="2.60.40.10">
    <property type="entry name" value="Immunoglobulins"/>
    <property type="match status" value="1"/>
</dbReference>
<dbReference type="AlphaFoldDB" id="A0A7H0S4N0"/>
<dbReference type="InterPro" id="IPR013783">
    <property type="entry name" value="Ig-like_fold"/>
</dbReference>
<dbReference type="InterPro" id="IPR050650">
    <property type="entry name" value="Type-II_Cytokine-TF_Rcpt"/>
</dbReference>
<keyword evidence="3" id="KW-0732">Signal</keyword>
<feature type="region of interest" description="Disordered" evidence="1">
    <location>
        <begin position="339"/>
        <end position="358"/>
    </location>
</feature>
<dbReference type="InterPro" id="IPR036116">
    <property type="entry name" value="FN3_sf"/>
</dbReference>
<dbReference type="PANTHER" id="PTHR20859:SF53">
    <property type="entry name" value="INTERLEUKIN-22 RECEPTOR SUBUNIT ALPHA-1"/>
    <property type="match status" value="1"/>
</dbReference>
<dbReference type="GO" id="GO:0005886">
    <property type="term" value="C:plasma membrane"/>
    <property type="evidence" value="ECO:0007669"/>
    <property type="project" value="TreeGrafter"/>
</dbReference>
<proteinExistence type="evidence at transcript level"/>
<evidence type="ECO:0000259" key="5">
    <source>
        <dbReference type="Pfam" id="PF09294"/>
    </source>
</evidence>
<dbReference type="EMBL" id="MN646881">
    <property type="protein sequence ID" value="QNQ79054.1"/>
    <property type="molecule type" value="mRNA"/>
</dbReference>
<keyword evidence="6" id="KW-0675">Receptor</keyword>
<evidence type="ECO:0000256" key="3">
    <source>
        <dbReference type="SAM" id="SignalP"/>
    </source>
</evidence>
<dbReference type="Pfam" id="PF01108">
    <property type="entry name" value="Tissue_fac"/>
    <property type="match status" value="1"/>
</dbReference>
<feature type="signal peptide" evidence="3">
    <location>
        <begin position="1"/>
        <end position="18"/>
    </location>
</feature>
<dbReference type="InterPro" id="IPR003961">
    <property type="entry name" value="FN3_dom"/>
</dbReference>
<feature type="chain" id="PRO_5028986164" evidence="3">
    <location>
        <begin position="19"/>
        <end position="510"/>
    </location>
</feature>